<evidence type="ECO:0000313" key="3">
    <source>
        <dbReference type="Proteomes" id="UP001207654"/>
    </source>
</evidence>
<keyword evidence="3" id="KW-1185">Reference proteome</keyword>
<reference evidence="2 3" key="1">
    <citation type="submission" date="2022-11" db="EMBL/GenBank/DDBJ databases">
        <title>Minimal conservation of predation-associated metabolite biosynthetic gene clusters underscores biosynthetic potential of Myxococcota including descriptions for ten novel species: Archangium lansinium sp. nov., Myxococcus landrumus sp. nov., Nannocystis bai.</title>
        <authorList>
            <person name="Ahearne A."/>
            <person name="Stevens C."/>
            <person name="Phillips K."/>
        </authorList>
    </citation>
    <scope>NUCLEOTIDE SEQUENCE [LARGE SCALE GENOMIC DNA]</scope>
    <source>
        <strain evidence="2 3">MIWBW</strain>
    </source>
</reference>
<dbReference type="RefSeq" id="WP_267532962.1">
    <property type="nucleotide sequence ID" value="NZ_JAPNKA010000001.1"/>
</dbReference>
<dbReference type="Proteomes" id="UP001207654">
    <property type="component" value="Unassembled WGS sequence"/>
</dbReference>
<feature type="region of interest" description="Disordered" evidence="1">
    <location>
        <begin position="59"/>
        <end position="106"/>
    </location>
</feature>
<organism evidence="2 3">
    <name type="scientific">Archangium lansingense</name>
    <dbReference type="NCBI Taxonomy" id="2995310"/>
    <lineage>
        <taxon>Bacteria</taxon>
        <taxon>Pseudomonadati</taxon>
        <taxon>Myxococcota</taxon>
        <taxon>Myxococcia</taxon>
        <taxon>Myxococcales</taxon>
        <taxon>Cystobacterineae</taxon>
        <taxon>Archangiaceae</taxon>
        <taxon>Archangium</taxon>
    </lineage>
</organism>
<protein>
    <recommendedName>
        <fullName evidence="4">Lipoprotein</fullName>
    </recommendedName>
</protein>
<evidence type="ECO:0000313" key="2">
    <source>
        <dbReference type="EMBL" id="MCY1073977.1"/>
    </source>
</evidence>
<sequence length="215" mass="23070">MAKWVGWGLLGCCVLCLAGCRKQEPRTDVTQVAVAAEAPSEPAPVQTIDVVELPELAAPATETQQAEPGGERLADETDTETPPSQLLETDSGSWERPGSQADRSLMDDEDRVGFLEAAEAARAGNASISPTEPAEEITIATGTVDGRVKRVRPGTIEVSDDEGNIYELRIDGRSRGLRRGRHIPLRDITEGTPVRASFDLVGGGESLARDIQLRR</sequence>
<dbReference type="EMBL" id="JAPNKA010000001">
    <property type="protein sequence ID" value="MCY1073977.1"/>
    <property type="molecule type" value="Genomic_DNA"/>
</dbReference>
<comment type="caution">
    <text evidence="2">The sequence shown here is derived from an EMBL/GenBank/DDBJ whole genome shotgun (WGS) entry which is preliminary data.</text>
</comment>
<proteinExistence type="predicted"/>
<evidence type="ECO:0000256" key="1">
    <source>
        <dbReference type="SAM" id="MobiDB-lite"/>
    </source>
</evidence>
<feature type="compositionally biased region" description="Polar residues" evidence="1">
    <location>
        <begin position="80"/>
        <end position="92"/>
    </location>
</feature>
<gene>
    <name evidence="2" type="ORF">OV287_05720</name>
</gene>
<accession>A0ABT3ZX54</accession>
<name>A0ABT3ZX54_9BACT</name>
<evidence type="ECO:0008006" key="4">
    <source>
        <dbReference type="Google" id="ProtNLM"/>
    </source>
</evidence>